<dbReference type="EMBL" id="JBHTMY010000004">
    <property type="protein sequence ID" value="MFD1316872.1"/>
    <property type="molecule type" value="Genomic_DNA"/>
</dbReference>
<evidence type="ECO:0000313" key="1">
    <source>
        <dbReference type="EMBL" id="MFD1316872.1"/>
    </source>
</evidence>
<sequence>MKRLILLVFLVLTSCQENKTEIVEFKKGELTDASKELLEIYCNDSMLDSLKYDIDFIKRGIDTLEILAVVREEFFGDKTHLNYYVDYFKGFRVFIWMNKDDRFFYSSGKTLKKDVYIDIADINKEKDIPLTYDTPYWIMILKENRISHFECQFCTPIKELLDEIKAIEFPRYHTKSKIQRS</sequence>
<comment type="caution">
    <text evidence="1">The sequence shown here is derived from an EMBL/GenBank/DDBJ whole genome shotgun (WGS) entry which is preliminary data.</text>
</comment>
<name>A0ABW3Y4R7_9FLAO</name>
<organism evidence="1 2">
    <name type="scientific">Namhaeicola litoreus</name>
    <dbReference type="NCBI Taxonomy" id="1052145"/>
    <lineage>
        <taxon>Bacteria</taxon>
        <taxon>Pseudomonadati</taxon>
        <taxon>Bacteroidota</taxon>
        <taxon>Flavobacteriia</taxon>
        <taxon>Flavobacteriales</taxon>
        <taxon>Flavobacteriaceae</taxon>
        <taxon>Namhaeicola</taxon>
    </lineage>
</organism>
<gene>
    <name evidence="1" type="ORF">ACFQ39_14695</name>
</gene>
<dbReference type="RefSeq" id="WP_377180340.1">
    <property type="nucleotide sequence ID" value="NZ_JBHTMY010000004.1"/>
</dbReference>
<proteinExistence type="predicted"/>
<keyword evidence="2" id="KW-1185">Reference proteome</keyword>
<reference evidence="2" key="1">
    <citation type="journal article" date="2019" name="Int. J. Syst. Evol. Microbiol.">
        <title>The Global Catalogue of Microorganisms (GCM) 10K type strain sequencing project: providing services to taxonomists for standard genome sequencing and annotation.</title>
        <authorList>
            <consortium name="The Broad Institute Genomics Platform"/>
            <consortium name="The Broad Institute Genome Sequencing Center for Infectious Disease"/>
            <person name="Wu L."/>
            <person name="Ma J."/>
        </authorList>
    </citation>
    <scope>NUCLEOTIDE SEQUENCE [LARGE SCALE GENOMIC DNA]</scope>
    <source>
        <strain evidence="2">CCUG 61485</strain>
    </source>
</reference>
<accession>A0ABW3Y4R7</accession>
<protein>
    <recommendedName>
        <fullName evidence="3">DUF4348 domain-containing protein</fullName>
    </recommendedName>
</protein>
<evidence type="ECO:0000313" key="2">
    <source>
        <dbReference type="Proteomes" id="UP001597201"/>
    </source>
</evidence>
<evidence type="ECO:0008006" key="3">
    <source>
        <dbReference type="Google" id="ProtNLM"/>
    </source>
</evidence>
<dbReference type="PROSITE" id="PS51257">
    <property type="entry name" value="PROKAR_LIPOPROTEIN"/>
    <property type="match status" value="1"/>
</dbReference>
<dbReference type="Proteomes" id="UP001597201">
    <property type="component" value="Unassembled WGS sequence"/>
</dbReference>